<sequence>MHRLFPALPEFRQVRYGRGPWPCPGGHNQAFSPVRTTGSRIFLLVTCTLASYQGLPRAEGLAQTAPLGWKLAPCRLWSSRSNVNWPRSFRSEVRQSGSASPFAGVFLPFPPSKFQAGAQRSVGSHEKFDGCFHAGGKKRP</sequence>
<dbReference type="AlphaFoldDB" id="A0A8H3WKR1"/>
<proteinExistence type="predicted"/>
<dbReference type="EMBL" id="WOWK01000007">
    <property type="protein sequence ID" value="KAF0330451.1"/>
    <property type="molecule type" value="Genomic_DNA"/>
</dbReference>
<keyword evidence="2" id="KW-1185">Reference proteome</keyword>
<gene>
    <name evidence="1" type="ORF">GQ607_002330</name>
</gene>
<accession>A0A8H3WKR1</accession>
<organism evidence="1 2">
    <name type="scientific">Colletotrichum asianum</name>
    <dbReference type="NCBI Taxonomy" id="702518"/>
    <lineage>
        <taxon>Eukaryota</taxon>
        <taxon>Fungi</taxon>
        <taxon>Dikarya</taxon>
        <taxon>Ascomycota</taxon>
        <taxon>Pezizomycotina</taxon>
        <taxon>Sordariomycetes</taxon>
        <taxon>Hypocreomycetidae</taxon>
        <taxon>Glomerellales</taxon>
        <taxon>Glomerellaceae</taxon>
        <taxon>Colletotrichum</taxon>
        <taxon>Colletotrichum gloeosporioides species complex</taxon>
    </lineage>
</organism>
<name>A0A8H3WKR1_9PEZI</name>
<evidence type="ECO:0000313" key="2">
    <source>
        <dbReference type="Proteomes" id="UP000434172"/>
    </source>
</evidence>
<dbReference type="Proteomes" id="UP000434172">
    <property type="component" value="Unassembled WGS sequence"/>
</dbReference>
<protein>
    <submittedName>
        <fullName evidence="1">Uncharacterized protein</fullName>
    </submittedName>
</protein>
<evidence type="ECO:0000313" key="1">
    <source>
        <dbReference type="EMBL" id="KAF0330451.1"/>
    </source>
</evidence>
<reference evidence="1 2" key="1">
    <citation type="submission" date="2019-12" db="EMBL/GenBank/DDBJ databases">
        <title>A genome sequence resource for the geographically widespread anthracnose pathogen Colletotrichum asianum.</title>
        <authorList>
            <person name="Meng Y."/>
        </authorList>
    </citation>
    <scope>NUCLEOTIDE SEQUENCE [LARGE SCALE GENOMIC DNA]</scope>
    <source>
        <strain evidence="1 2">ICMP 18580</strain>
    </source>
</reference>
<comment type="caution">
    <text evidence="1">The sequence shown here is derived from an EMBL/GenBank/DDBJ whole genome shotgun (WGS) entry which is preliminary data.</text>
</comment>